<proteinExistence type="predicted"/>
<dbReference type="EMBL" id="JACJID010000002">
    <property type="protein sequence ID" value="MBA8925887.1"/>
    <property type="molecule type" value="Genomic_DNA"/>
</dbReference>
<evidence type="ECO:0000313" key="2">
    <source>
        <dbReference type="Proteomes" id="UP000517916"/>
    </source>
</evidence>
<protein>
    <submittedName>
        <fullName evidence="1">Uncharacterized protein</fullName>
    </submittedName>
</protein>
<comment type="caution">
    <text evidence="1">The sequence shown here is derived from an EMBL/GenBank/DDBJ whole genome shotgun (WGS) entry which is preliminary data.</text>
</comment>
<evidence type="ECO:0000313" key="1">
    <source>
        <dbReference type="EMBL" id="MBA8925887.1"/>
    </source>
</evidence>
<keyword evidence="2" id="KW-1185">Reference proteome</keyword>
<accession>A0ABR6BG67</accession>
<name>A0ABR6BG67_9PSEU</name>
<sequence length="111" mass="11752">MIETCPEAAASPGYASNLFLWWASRGEEFATIARAGREHGAHVVLTVYPDTCVLGLSWGPVSVHAITERSRVCVCDPESLVAVPMPEITGHVDHVAWECPPVTAVPAAASA</sequence>
<reference evidence="1 2" key="1">
    <citation type="submission" date="2020-08" db="EMBL/GenBank/DDBJ databases">
        <title>Genomic Encyclopedia of Archaeal and Bacterial Type Strains, Phase II (KMG-II): from individual species to whole genera.</title>
        <authorList>
            <person name="Goeker M."/>
        </authorList>
    </citation>
    <scope>NUCLEOTIDE SEQUENCE [LARGE SCALE GENOMIC DNA]</scope>
    <source>
        <strain evidence="1 2">DSM 43850</strain>
    </source>
</reference>
<organism evidence="1 2">
    <name type="scientific">Kutzneria viridogrisea</name>
    <dbReference type="NCBI Taxonomy" id="47990"/>
    <lineage>
        <taxon>Bacteria</taxon>
        <taxon>Bacillati</taxon>
        <taxon>Actinomycetota</taxon>
        <taxon>Actinomycetes</taxon>
        <taxon>Pseudonocardiales</taxon>
        <taxon>Pseudonocardiaceae</taxon>
        <taxon>Kutzneria</taxon>
    </lineage>
</organism>
<dbReference type="Proteomes" id="UP000517916">
    <property type="component" value="Unassembled WGS sequence"/>
</dbReference>
<gene>
    <name evidence="1" type="ORF">BC739_003086</name>
</gene>
<dbReference type="RefSeq" id="WP_182837507.1">
    <property type="nucleotide sequence ID" value="NZ_BAAABQ010000059.1"/>
</dbReference>